<keyword evidence="3" id="KW-1185">Reference proteome</keyword>
<dbReference type="RefSeq" id="WP_343801249.1">
    <property type="nucleotide sequence ID" value="NZ_BAAADJ010000057.1"/>
</dbReference>
<keyword evidence="1" id="KW-1133">Transmembrane helix</keyword>
<evidence type="ECO:0000313" key="2">
    <source>
        <dbReference type="EMBL" id="GAA0339732.1"/>
    </source>
</evidence>
<feature type="transmembrane region" description="Helical" evidence="1">
    <location>
        <begin position="12"/>
        <end position="32"/>
    </location>
</feature>
<accession>A0ABP3GA49</accession>
<name>A0ABP3GA49_9BACI</name>
<reference evidence="3" key="1">
    <citation type="journal article" date="2019" name="Int. J. Syst. Evol. Microbiol.">
        <title>The Global Catalogue of Microorganisms (GCM) 10K type strain sequencing project: providing services to taxonomists for standard genome sequencing and annotation.</title>
        <authorList>
            <consortium name="The Broad Institute Genomics Platform"/>
            <consortium name="The Broad Institute Genome Sequencing Center for Infectious Disease"/>
            <person name="Wu L."/>
            <person name="Ma J."/>
        </authorList>
    </citation>
    <scope>NUCLEOTIDE SEQUENCE [LARGE SCALE GENOMIC DNA]</scope>
    <source>
        <strain evidence="3">JCM 9731</strain>
    </source>
</reference>
<evidence type="ECO:0000256" key="1">
    <source>
        <dbReference type="SAM" id="Phobius"/>
    </source>
</evidence>
<feature type="transmembrane region" description="Helical" evidence="1">
    <location>
        <begin position="44"/>
        <end position="71"/>
    </location>
</feature>
<keyword evidence="1" id="KW-0812">Transmembrane</keyword>
<gene>
    <name evidence="2" type="ORF">GCM10008967_32620</name>
</gene>
<comment type="caution">
    <text evidence="2">The sequence shown here is derived from an EMBL/GenBank/DDBJ whole genome shotgun (WGS) entry which is preliminary data.</text>
</comment>
<keyword evidence="1" id="KW-0472">Membrane</keyword>
<sequence length="77" mass="9048">MFKEVKKKKWPFILKYGLIWALVCSSMVQIYHLIFNREEVGASVWLQVLSGIIGGTVIIFPIGMVMGFYMWKSRRYN</sequence>
<proteinExistence type="predicted"/>
<organism evidence="2 3">
    <name type="scientific">Bacillus carboniphilus</name>
    <dbReference type="NCBI Taxonomy" id="86663"/>
    <lineage>
        <taxon>Bacteria</taxon>
        <taxon>Bacillati</taxon>
        <taxon>Bacillota</taxon>
        <taxon>Bacilli</taxon>
        <taxon>Bacillales</taxon>
        <taxon>Bacillaceae</taxon>
        <taxon>Bacillus</taxon>
    </lineage>
</organism>
<dbReference type="EMBL" id="BAAADJ010000057">
    <property type="protein sequence ID" value="GAA0339732.1"/>
    <property type="molecule type" value="Genomic_DNA"/>
</dbReference>
<dbReference type="Proteomes" id="UP001500782">
    <property type="component" value="Unassembled WGS sequence"/>
</dbReference>
<protein>
    <submittedName>
        <fullName evidence="2">Uncharacterized protein</fullName>
    </submittedName>
</protein>
<evidence type="ECO:0000313" key="3">
    <source>
        <dbReference type="Proteomes" id="UP001500782"/>
    </source>
</evidence>